<evidence type="ECO:0000256" key="1">
    <source>
        <dbReference type="SAM" id="SignalP"/>
    </source>
</evidence>
<evidence type="ECO:0000313" key="3">
    <source>
        <dbReference type="Proteomes" id="UP001239782"/>
    </source>
</evidence>
<evidence type="ECO:0000313" key="2">
    <source>
        <dbReference type="EMBL" id="WMS87887.1"/>
    </source>
</evidence>
<dbReference type="AlphaFoldDB" id="A0AA51RUK7"/>
<name>A0AA51RUK7_9GAMM</name>
<protein>
    <recommendedName>
        <fullName evidence="4">DUF2946 domain-containing protein</fullName>
    </recommendedName>
</protein>
<proteinExistence type="predicted"/>
<organism evidence="2 3">
    <name type="scientific">Pleionea litopenaei</name>
    <dbReference type="NCBI Taxonomy" id="3070815"/>
    <lineage>
        <taxon>Bacteria</taxon>
        <taxon>Pseudomonadati</taxon>
        <taxon>Pseudomonadota</taxon>
        <taxon>Gammaproteobacteria</taxon>
        <taxon>Oceanospirillales</taxon>
        <taxon>Pleioneaceae</taxon>
        <taxon>Pleionea</taxon>
    </lineage>
</organism>
<reference evidence="2 3" key="1">
    <citation type="submission" date="2023-08" db="EMBL/GenBank/DDBJ databases">
        <title>Pleionea litopenaei sp. nov., isolated from stomach of juvenile Litopenaeus vannamei.</title>
        <authorList>
            <person name="Rho A.M."/>
            <person name="Hwang C.Y."/>
        </authorList>
    </citation>
    <scope>NUCLEOTIDE SEQUENCE [LARGE SCALE GENOMIC DNA]</scope>
    <source>
        <strain evidence="2 3">HL-JVS1</strain>
    </source>
</reference>
<feature type="signal peptide" evidence="1">
    <location>
        <begin position="1"/>
        <end position="20"/>
    </location>
</feature>
<dbReference type="RefSeq" id="WP_309203046.1">
    <property type="nucleotide sequence ID" value="NZ_CP133548.1"/>
</dbReference>
<accession>A0AA51RUK7</accession>
<gene>
    <name evidence="2" type="ORF">Q9312_02935</name>
</gene>
<dbReference type="EMBL" id="CP133548">
    <property type="protein sequence ID" value="WMS87887.1"/>
    <property type="molecule type" value="Genomic_DNA"/>
</dbReference>
<feature type="chain" id="PRO_5041438763" description="DUF2946 domain-containing protein" evidence="1">
    <location>
        <begin position="21"/>
        <end position="119"/>
    </location>
</feature>
<sequence length="119" mass="13554">MRRHNFAYILMLLVALQSVAGVWDSHQFHQSGSEHLTFEHSHEQSNNSSPDELKVTSNLQAKLDKFDCHHCCHCHGVAQVYLPNVNENLFSSSSRDKKFGYRNTYLSITPSQDNPPPIS</sequence>
<dbReference type="KEGG" id="plei:Q9312_02935"/>
<keyword evidence="3" id="KW-1185">Reference proteome</keyword>
<dbReference type="Proteomes" id="UP001239782">
    <property type="component" value="Chromosome"/>
</dbReference>
<keyword evidence="1" id="KW-0732">Signal</keyword>
<evidence type="ECO:0008006" key="4">
    <source>
        <dbReference type="Google" id="ProtNLM"/>
    </source>
</evidence>